<evidence type="ECO:0000313" key="3">
    <source>
        <dbReference type="EMBL" id="NEM96132.1"/>
    </source>
</evidence>
<organism evidence="3 4">
    <name type="scientific">Pontibacter burrus</name>
    <dbReference type="NCBI Taxonomy" id="2704466"/>
    <lineage>
        <taxon>Bacteria</taxon>
        <taxon>Pseudomonadati</taxon>
        <taxon>Bacteroidota</taxon>
        <taxon>Cytophagia</taxon>
        <taxon>Cytophagales</taxon>
        <taxon>Hymenobacteraceae</taxon>
        <taxon>Pontibacter</taxon>
    </lineage>
</organism>
<name>A0A6B3LGD3_9BACT</name>
<evidence type="ECO:0000256" key="1">
    <source>
        <dbReference type="SAM" id="Phobius"/>
    </source>
</evidence>
<protein>
    <recommendedName>
        <fullName evidence="2">DUF2231 domain-containing protein</fullName>
    </recommendedName>
</protein>
<reference evidence="3 4" key="1">
    <citation type="submission" date="2020-02" db="EMBL/GenBank/DDBJ databases">
        <authorList>
            <person name="Kim M.K."/>
        </authorList>
    </citation>
    <scope>NUCLEOTIDE SEQUENCE [LARGE SCALE GENOMIC DNA]</scope>
    <source>
        <strain evidence="3 4">BT327</strain>
    </source>
</reference>
<feature type="transmembrane region" description="Helical" evidence="1">
    <location>
        <begin position="121"/>
        <end position="139"/>
    </location>
</feature>
<dbReference type="EMBL" id="JAAGWD010000001">
    <property type="protein sequence ID" value="NEM96132.1"/>
    <property type="molecule type" value="Genomic_DNA"/>
</dbReference>
<evidence type="ECO:0000259" key="2">
    <source>
        <dbReference type="Pfam" id="PF09990"/>
    </source>
</evidence>
<dbReference type="InterPro" id="IPR019251">
    <property type="entry name" value="DUF2231_TM"/>
</dbReference>
<keyword evidence="4" id="KW-1185">Reference proteome</keyword>
<dbReference type="Proteomes" id="UP000474777">
    <property type="component" value="Unassembled WGS sequence"/>
</dbReference>
<evidence type="ECO:0000313" key="4">
    <source>
        <dbReference type="Proteomes" id="UP000474777"/>
    </source>
</evidence>
<dbReference type="AlphaFoldDB" id="A0A6B3LGD3"/>
<dbReference type="Pfam" id="PF09990">
    <property type="entry name" value="DUF2231"/>
    <property type="match status" value="1"/>
</dbReference>
<feature type="transmembrane region" description="Helical" evidence="1">
    <location>
        <begin position="15"/>
        <end position="36"/>
    </location>
</feature>
<comment type="caution">
    <text evidence="3">The sequence shown here is derived from an EMBL/GenBank/DDBJ whole genome shotgun (WGS) entry which is preliminary data.</text>
</comment>
<gene>
    <name evidence="3" type="ORF">GXP69_00370</name>
</gene>
<sequence length="164" mass="17923">MNEPTFWRTEIWHPLSVHFPIAILLLATLAKVVALIVRNEQRAFWQRVGSYLLYLGVVTAWVAIYTGDMADGIVSRKLCDPTVLKDHEIAAFNVAYLFSAATALNLLLVSGILAKWPRTTQAIVVVLMLVGSSYLTYAGHLGAQVVYNQAGGVNVPSSDCAGFE</sequence>
<keyword evidence="1" id="KW-0472">Membrane</keyword>
<feature type="transmembrane region" description="Helical" evidence="1">
    <location>
        <begin position="94"/>
        <end position="114"/>
    </location>
</feature>
<proteinExistence type="predicted"/>
<keyword evidence="1" id="KW-0812">Transmembrane</keyword>
<accession>A0A6B3LGD3</accession>
<feature type="transmembrane region" description="Helical" evidence="1">
    <location>
        <begin position="48"/>
        <end position="67"/>
    </location>
</feature>
<feature type="domain" description="DUF2231" evidence="2">
    <location>
        <begin position="13"/>
        <end position="153"/>
    </location>
</feature>
<dbReference type="RefSeq" id="WP_163910835.1">
    <property type="nucleotide sequence ID" value="NZ_JAAGWD010000001.1"/>
</dbReference>
<keyword evidence="1" id="KW-1133">Transmembrane helix</keyword>